<name>A0A173VM59_9FIRM</name>
<dbReference type="RefSeq" id="WP_055195494.1">
    <property type="nucleotide sequence ID" value="NZ_CABIYH010000026.1"/>
</dbReference>
<dbReference type="STRING" id="166486.ERS852572_03052"/>
<dbReference type="OrthoDB" id="2062461at2"/>
<evidence type="ECO:0000313" key="2">
    <source>
        <dbReference type="Proteomes" id="UP000095350"/>
    </source>
</evidence>
<dbReference type="AlphaFoldDB" id="A0A173VM59"/>
<dbReference type="EMBL" id="CYXZ01000026">
    <property type="protein sequence ID" value="CUN27038.1"/>
    <property type="molecule type" value="Genomic_DNA"/>
</dbReference>
<dbReference type="PaxDb" id="166486-ERS852572_03052"/>
<gene>
    <name evidence="1" type="ORF">ERS852572_03052</name>
</gene>
<accession>A0A173VM59</accession>
<dbReference type="Proteomes" id="UP000095350">
    <property type="component" value="Unassembled WGS sequence"/>
</dbReference>
<organism evidence="1 2">
    <name type="scientific">Roseburia intestinalis</name>
    <dbReference type="NCBI Taxonomy" id="166486"/>
    <lineage>
        <taxon>Bacteria</taxon>
        <taxon>Bacillati</taxon>
        <taxon>Bacillota</taxon>
        <taxon>Clostridia</taxon>
        <taxon>Lachnospirales</taxon>
        <taxon>Lachnospiraceae</taxon>
        <taxon>Roseburia</taxon>
    </lineage>
</organism>
<proteinExistence type="predicted"/>
<reference evidence="1 2" key="1">
    <citation type="submission" date="2015-09" db="EMBL/GenBank/DDBJ databases">
        <authorList>
            <consortium name="Pathogen Informatics"/>
        </authorList>
    </citation>
    <scope>NUCLEOTIDE SEQUENCE [LARGE SCALE GENOMIC DNA]</scope>
    <source>
        <strain evidence="1 2">2789STDY5834960</strain>
    </source>
</reference>
<evidence type="ECO:0008006" key="3">
    <source>
        <dbReference type="Google" id="ProtNLM"/>
    </source>
</evidence>
<sequence length="148" mass="17053">MKYHTINELDHFCFKEAYIAQICAVNGMFEIVFDNVTILPANSCNRDIREMRANELVLKISEPKIEALVEEGYKVYDANGNLKQKNEDITIAPEAYADKFKELEGCEVYSIEQENGNYVISIDTEDHTFLLRISGSGDTQEWDRFLNK</sequence>
<protein>
    <recommendedName>
        <fullName evidence="3">Subtilin biosynthesis sensor protein SpaK</fullName>
    </recommendedName>
</protein>
<evidence type="ECO:0000313" key="1">
    <source>
        <dbReference type="EMBL" id="CUN27038.1"/>
    </source>
</evidence>